<feature type="domain" description="DUF6894" evidence="1">
    <location>
        <begin position="2"/>
        <end position="67"/>
    </location>
</feature>
<dbReference type="InterPro" id="IPR054189">
    <property type="entry name" value="DUF6894"/>
</dbReference>
<dbReference type="Pfam" id="PF21834">
    <property type="entry name" value="DUF6894"/>
    <property type="match status" value="1"/>
</dbReference>
<evidence type="ECO:0000313" key="3">
    <source>
        <dbReference type="Proteomes" id="UP001017257"/>
    </source>
</evidence>
<protein>
    <recommendedName>
        <fullName evidence="1">DUF6894 domain-containing protein</fullName>
    </recommendedName>
</protein>
<gene>
    <name evidence="2" type="ORF">HPT29_026380</name>
</gene>
<reference evidence="2" key="1">
    <citation type="submission" date="2022-08" db="EMBL/GenBank/DDBJ databases">
        <title>Microvirga terrae sp. nov., isolated from soil.</title>
        <authorList>
            <person name="Kim K.H."/>
            <person name="Seo Y.L."/>
            <person name="Kim J.M."/>
            <person name="Lee J.K."/>
            <person name="Han D.M."/>
            <person name="Jeon C.O."/>
        </authorList>
    </citation>
    <scope>NUCLEOTIDE SEQUENCE</scope>
    <source>
        <strain evidence="2">R24</strain>
        <plasmid evidence="2">pR24_1</plasmid>
    </source>
</reference>
<geneLocation type="plasmid" evidence="2 3">
    <name>pR24_1</name>
</geneLocation>
<proteinExistence type="predicted"/>
<sequence>MRCFVHLVNGAEIIPNDPGLEASDVVTSEEMALQAIEDIRNEGLELGGSWRGWRLDIVDASGHILLSTVRFITAGQ</sequence>
<keyword evidence="3" id="KW-1185">Reference proteome</keyword>
<evidence type="ECO:0000259" key="1">
    <source>
        <dbReference type="Pfam" id="PF21834"/>
    </source>
</evidence>
<dbReference type="Proteomes" id="UP001017257">
    <property type="component" value="Plasmid pR24_1"/>
</dbReference>
<name>A0ABY5RZE0_9HYPH</name>
<dbReference type="EMBL" id="CP102846">
    <property type="protein sequence ID" value="UVF22217.1"/>
    <property type="molecule type" value="Genomic_DNA"/>
</dbReference>
<keyword evidence="2" id="KW-0614">Plasmid</keyword>
<accession>A0ABY5RZE0</accession>
<organism evidence="2 3">
    <name type="scientific">Microvirga terrae</name>
    <dbReference type="NCBI Taxonomy" id="2740529"/>
    <lineage>
        <taxon>Bacteria</taxon>
        <taxon>Pseudomonadati</taxon>
        <taxon>Pseudomonadota</taxon>
        <taxon>Alphaproteobacteria</taxon>
        <taxon>Hyphomicrobiales</taxon>
        <taxon>Methylobacteriaceae</taxon>
        <taxon>Microvirga</taxon>
    </lineage>
</organism>
<evidence type="ECO:0000313" key="2">
    <source>
        <dbReference type="EMBL" id="UVF22217.1"/>
    </source>
</evidence>
<dbReference type="RefSeq" id="WP_173945130.1">
    <property type="nucleotide sequence ID" value="NZ_CP102846.1"/>
</dbReference>